<keyword evidence="3" id="KW-1185">Reference proteome</keyword>
<name>A0A9W9QYW8_PENBR</name>
<dbReference type="EMBL" id="JAPZBR010000007">
    <property type="protein sequence ID" value="KAJ5346623.1"/>
    <property type="molecule type" value="Genomic_DNA"/>
</dbReference>
<reference evidence="2" key="2">
    <citation type="journal article" date="2023" name="IMA Fungus">
        <title>Comparative genomic study of the Penicillium genus elucidates a diverse pangenome and 15 lateral gene transfer events.</title>
        <authorList>
            <person name="Petersen C."/>
            <person name="Sorensen T."/>
            <person name="Nielsen M.R."/>
            <person name="Sondergaard T.E."/>
            <person name="Sorensen J.L."/>
            <person name="Fitzpatrick D.A."/>
            <person name="Frisvad J.C."/>
            <person name="Nielsen K.L."/>
        </authorList>
    </citation>
    <scope>NUCLEOTIDE SEQUENCE</scope>
    <source>
        <strain evidence="2">IBT 35675</strain>
    </source>
</reference>
<evidence type="ECO:0000313" key="3">
    <source>
        <dbReference type="Proteomes" id="UP001148299"/>
    </source>
</evidence>
<protein>
    <submittedName>
        <fullName evidence="2">Uncharacterized protein</fullName>
    </submittedName>
</protein>
<sequence>MPWFSANPIGEANFNMVVIILQPILGEWVKCVGRKFLLTTPTDAGTSKANRKRTQSESPTD</sequence>
<organism evidence="2 3">
    <name type="scientific">Penicillium brevicompactum</name>
    <dbReference type="NCBI Taxonomy" id="5074"/>
    <lineage>
        <taxon>Eukaryota</taxon>
        <taxon>Fungi</taxon>
        <taxon>Dikarya</taxon>
        <taxon>Ascomycota</taxon>
        <taxon>Pezizomycotina</taxon>
        <taxon>Eurotiomycetes</taxon>
        <taxon>Eurotiomycetidae</taxon>
        <taxon>Eurotiales</taxon>
        <taxon>Aspergillaceae</taxon>
        <taxon>Penicillium</taxon>
    </lineage>
</organism>
<dbReference type="Proteomes" id="UP001148299">
    <property type="component" value="Unassembled WGS sequence"/>
</dbReference>
<dbReference type="AlphaFoldDB" id="A0A9W9QYW8"/>
<proteinExistence type="predicted"/>
<accession>A0A9W9QYW8</accession>
<evidence type="ECO:0000256" key="1">
    <source>
        <dbReference type="SAM" id="MobiDB-lite"/>
    </source>
</evidence>
<gene>
    <name evidence="2" type="ORF">N7541_009105</name>
</gene>
<comment type="caution">
    <text evidence="2">The sequence shown here is derived from an EMBL/GenBank/DDBJ whole genome shotgun (WGS) entry which is preliminary data.</text>
</comment>
<evidence type="ECO:0000313" key="2">
    <source>
        <dbReference type="EMBL" id="KAJ5346623.1"/>
    </source>
</evidence>
<feature type="region of interest" description="Disordered" evidence="1">
    <location>
        <begin position="40"/>
        <end position="61"/>
    </location>
</feature>
<reference evidence="2" key="1">
    <citation type="submission" date="2022-12" db="EMBL/GenBank/DDBJ databases">
        <authorList>
            <person name="Petersen C."/>
        </authorList>
    </citation>
    <scope>NUCLEOTIDE SEQUENCE</scope>
    <source>
        <strain evidence="2">IBT 35675</strain>
    </source>
</reference>